<name>A0AAE3E8L1_9FIRM</name>
<accession>A0AAE3E8L1</accession>
<dbReference type="InterPro" id="IPR001173">
    <property type="entry name" value="Glyco_trans_2-like"/>
</dbReference>
<keyword evidence="2" id="KW-1133">Transmembrane helix</keyword>
<keyword evidence="2" id="KW-0812">Transmembrane</keyword>
<comment type="caution">
    <text evidence="4">The sequence shown here is derived from an EMBL/GenBank/DDBJ whole genome shotgun (WGS) entry which is preliminary data.</text>
</comment>
<feature type="transmembrane region" description="Helical" evidence="2">
    <location>
        <begin position="269"/>
        <end position="287"/>
    </location>
</feature>
<protein>
    <submittedName>
        <fullName evidence="4">Glycosyltransferase family 2 protein</fullName>
    </submittedName>
</protein>
<evidence type="ECO:0000259" key="3">
    <source>
        <dbReference type="Pfam" id="PF00535"/>
    </source>
</evidence>
<dbReference type="EMBL" id="JAJEQR010000008">
    <property type="protein sequence ID" value="MCC2230128.1"/>
    <property type="molecule type" value="Genomic_DNA"/>
</dbReference>
<keyword evidence="2" id="KW-0472">Membrane</keyword>
<dbReference type="SUPFAM" id="SSF53448">
    <property type="entry name" value="Nucleotide-diphospho-sugar transferases"/>
    <property type="match status" value="1"/>
</dbReference>
<evidence type="ECO:0000313" key="4">
    <source>
        <dbReference type="EMBL" id="MCC2230128.1"/>
    </source>
</evidence>
<organism evidence="4 5">
    <name type="scientific">Hominifimenecus microfluidus</name>
    <dbReference type="NCBI Taxonomy" id="2885348"/>
    <lineage>
        <taxon>Bacteria</taxon>
        <taxon>Bacillati</taxon>
        <taxon>Bacillota</taxon>
        <taxon>Clostridia</taxon>
        <taxon>Lachnospirales</taxon>
        <taxon>Lachnospiraceae</taxon>
        <taxon>Hominifimenecus</taxon>
    </lineage>
</organism>
<evidence type="ECO:0000256" key="2">
    <source>
        <dbReference type="SAM" id="Phobius"/>
    </source>
</evidence>
<feature type="transmembrane region" description="Helical" evidence="2">
    <location>
        <begin position="232"/>
        <end position="257"/>
    </location>
</feature>
<dbReference type="PANTHER" id="PTHR48090:SF7">
    <property type="entry name" value="RFBJ PROTEIN"/>
    <property type="match status" value="1"/>
</dbReference>
<dbReference type="RefSeq" id="WP_308452838.1">
    <property type="nucleotide sequence ID" value="NZ_JAJEQR010000008.1"/>
</dbReference>
<dbReference type="Proteomes" id="UP001198182">
    <property type="component" value="Unassembled WGS sequence"/>
</dbReference>
<dbReference type="Pfam" id="PF00535">
    <property type="entry name" value="Glycos_transf_2"/>
    <property type="match status" value="1"/>
</dbReference>
<feature type="compositionally biased region" description="Basic and acidic residues" evidence="1">
    <location>
        <begin position="328"/>
        <end position="339"/>
    </location>
</feature>
<dbReference type="Gene3D" id="3.90.550.10">
    <property type="entry name" value="Spore Coat Polysaccharide Biosynthesis Protein SpsA, Chain A"/>
    <property type="match status" value="1"/>
</dbReference>
<dbReference type="CDD" id="cd04179">
    <property type="entry name" value="DPM_DPG-synthase_like"/>
    <property type="match status" value="1"/>
</dbReference>
<dbReference type="PANTHER" id="PTHR48090">
    <property type="entry name" value="UNDECAPRENYL-PHOSPHATE 4-DEOXY-4-FORMAMIDO-L-ARABINOSE TRANSFERASE-RELATED"/>
    <property type="match status" value="1"/>
</dbReference>
<proteinExistence type="predicted"/>
<feature type="domain" description="Glycosyltransferase 2-like" evidence="3">
    <location>
        <begin position="7"/>
        <end position="165"/>
    </location>
</feature>
<keyword evidence="5" id="KW-1185">Reference proteome</keyword>
<gene>
    <name evidence="4" type="ORF">LKD81_03815</name>
</gene>
<sequence length="355" mass="39582">MKLIIQIPCYNEAETLTVALNDLPKHIDGIDEIEYLIINDGSKDDTVKVAREWGVNYIVNFRRNKGLAKGFMAGLDACLRKGADIIVNTDADNQYCGADIEALVRPILNGDACMVIGARPIDETEHFSPIKKKLQHFGSWVVRKASKTDIPDAPSGFRAYSRDAAMRMNVVNEYTYTLETIVQAGRDKMSVISVPIRTNAELRPSRLFSSMMGYVKRSMLTILRAFLMYRPLACFTCISAVLFGIGVILGIRFLVFAFSGDGGGHVQSLILASTLMLSGVSTFIVGLQADIIAANRKLLEDIQYRVRRMDYELTHSEKDIIEENEIETVQKKEQKKAQKPDGNGAAEMNMKNKRG</sequence>
<evidence type="ECO:0000256" key="1">
    <source>
        <dbReference type="SAM" id="MobiDB-lite"/>
    </source>
</evidence>
<feature type="region of interest" description="Disordered" evidence="1">
    <location>
        <begin position="324"/>
        <end position="355"/>
    </location>
</feature>
<dbReference type="InterPro" id="IPR050256">
    <property type="entry name" value="Glycosyltransferase_2"/>
</dbReference>
<dbReference type="AlphaFoldDB" id="A0AAE3E8L1"/>
<dbReference type="InterPro" id="IPR029044">
    <property type="entry name" value="Nucleotide-diphossugar_trans"/>
</dbReference>
<evidence type="ECO:0000313" key="5">
    <source>
        <dbReference type="Proteomes" id="UP001198182"/>
    </source>
</evidence>
<reference evidence="4" key="1">
    <citation type="submission" date="2021-10" db="EMBL/GenBank/DDBJ databases">
        <title>Anaerobic single-cell dispensing facilitates the cultivation of human gut bacteria.</title>
        <authorList>
            <person name="Afrizal A."/>
        </authorList>
    </citation>
    <scope>NUCLEOTIDE SEQUENCE</scope>
    <source>
        <strain evidence="4">CLA-AA-H215</strain>
    </source>
</reference>